<evidence type="ECO:0008006" key="3">
    <source>
        <dbReference type="Google" id="ProtNLM"/>
    </source>
</evidence>
<keyword evidence="2" id="KW-1185">Reference proteome</keyword>
<sequence length="119" mass="13871">MRYGIALVFLHILSIYKEFATFVLYNKFKWDMSKTESLNIALTDEMKKFVSSQSGSGTLYATPSEYVRDLIRHERDRIEAAKLRSHIIEGYQDVIHGRIHEFSGDLMADLKTHRKTKSK</sequence>
<dbReference type="InterPro" id="IPR038296">
    <property type="entry name" value="ParD_sf"/>
</dbReference>
<accession>A0ABP9BAL4</accession>
<comment type="caution">
    <text evidence="1">The sequence shown here is derived from an EMBL/GenBank/DDBJ whole genome shotgun (WGS) entry which is preliminary data.</text>
</comment>
<reference evidence="2" key="1">
    <citation type="journal article" date="2019" name="Int. J. Syst. Evol. Microbiol.">
        <title>The Global Catalogue of Microorganisms (GCM) 10K type strain sequencing project: providing services to taxonomists for standard genome sequencing and annotation.</title>
        <authorList>
            <consortium name="The Broad Institute Genomics Platform"/>
            <consortium name="The Broad Institute Genome Sequencing Center for Infectious Disease"/>
            <person name="Wu L."/>
            <person name="Ma J."/>
        </authorList>
    </citation>
    <scope>NUCLEOTIDE SEQUENCE [LARGE SCALE GENOMIC DNA]</scope>
    <source>
        <strain evidence="2">JCM 18200</strain>
    </source>
</reference>
<evidence type="ECO:0000313" key="2">
    <source>
        <dbReference type="Proteomes" id="UP001501411"/>
    </source>
</evidence>
<protein>
    <recommendedName>
        <fullName evidence="3">CopG family transcriptional regulator</fullName>
    </recommendedName>
</protein>
<proteinExistence type="predicted"/>
<evidence type="ECO:0000313" key="1">
    <source>
        <dbReference type="EMBL" id="GAA4791483.1"/>
    </source>
</evidence>
<dbReference type="Gene3D" id="6.10.10.120">
    <property type="entry name" value="Antitoxin ParD1-like"/>
    <property type="match status" value="1"/>
</dbReference>
<organism evidence="1 2">
    <name type="scientific">Olivibacter ginsenosidimutans</name>
    <dbReference type="NCBI Taxonomy" id="1176537"/>
    <lineage>
        <taxon>Bacteria</taxon>
        <taxon>Pseudomonadati</taxon>
        <taxon>Bacteroidota</taxon>
        <taxon>Sphingobacteriia</taxon>
        <taxon>Sphingobacteriales</taxon>
        <taxon>Sphingobacteriaceae</taxon>
        <taxon>Olivibacter</taxon>
    </lineage>
</organism>
<dbReference type="EMBL" id="BAABIQ010000030">
    <property type="protein sequence ID" value="GAA4791483.1"/>
    <property type="molecule type" value="Genomic_DNA"/>
</dbReference>
<dbReference type="Proteomes" id="UP001501411">
    <property type="component" value="Unassembled WGS sequence"/>
</dbReference>
<gene>
    <name evidence="1" type="ORF">GCM10023231_19260</name>
</gene>
<name>A0ABP9BAL4_9SPHI</name>